<dbReference type="EnsemblPlants" id="KQK12405">
    <property type="protein sequence ID" value="KQK12405"/>
    <property type="gene ID" value="BRADI_1g03555v3"/>
</dbReference>
<protein>
    <submittedName>
        <fullName evidence="2 3">Uncharacterized protein</fullName>
    </submittedName>
</protein>
<feature type="region of interest" description="Disordered" evidence="1">
    <location>
        <begin position="105"/>
        <end position="132"/>
    </location>
</feature>
<organism evidence="2">
    <name type="scientific">Brachypodium distachyon</name>
    <name type="common">Purple false brome</name>
    <name type="synonym">Trachynia distachya</name>
    <dbReference type="NCBI Taxonomy" id="15368"/>
    <lineage>
        <taxon>Eukaryota</taxon>
        <taxon>Viridiplantae</taxon>
        <taxon>Streptophyta</taxon>
        <taxon>Embryophyta</taxon>
        <taxon>Tracheophyta</taxon>
        <taxon>Spermatophyta</taxon>
        <taxon>Magnoliopsida</taxon>
        <taxon>Liliopsida</taxon>
        <taxon>Poales</taxon>
        <taxon>Poaceae</taxon>
        <taxon>BOP clade</taxon>
        <taxon>Pooideae</taxon>
        <taxon>Stipodae</taxon>
        <taxon>Brachypodieae</taxon>
        <taxon>Brachypodium</taxon>
    </lineage>
</organism>
<gene>
    <name evidence="2" type="ORF">BRADI_1g03555v3</name>
</gene>
<name>A0A0Q3GPR5_BRADI</name>
<keyword evidence="4" id="KW-1185">Reference proteome</keyword>
<dbReference type="InParanoid" id="A0A0Q3GPR5"/>
<dbReference type="Gramene" id="KQK12405">
    <property type="protein sequence ID" value="KQK12405"/>
    <property type="gene ID" value="BRADI_1g03555v3"/>
</dbReference>
<dbReference type="EMBL" id="CM000880">
    <property type="protein sequence ID" value="KQK12405.1"/>
    <property type="molecule type" value="Genomic_DNA"/>
</dbReference>
<feature type="compositionally biased region" description="Basic residues" evidence="1">
    <location>
        <begin position="106"/>
        <end position="120"/>
    </location>
</feature>
<evidence type="ECO:0000313" key="3">
    <source>
        <dbReference type="EnsemblPlants" id="KQK12405"/>
    </source>
</evidence>
<evidence type="ECO:0000256" key="1">
    <source>
        <dbReference type="SAM" id="MobiDB-lite"/>
    </source>
</evidence>
<dbReference type="Proteomes" id="UP000008810">
    <property type="component" value="Chromosome 1"/>
</dbReference>
<accession>A0A0Q3GPR5</accession>
<dbReference type="AlphaFoldDB" id="A0A0Q3GPR5"/>
<evidence type="ECO:0000313" key="4">
    <source>
        <dbReference type="Proteomes" id="UP000008810"/>
    </source>
</evidence>
<sequence>MPCLDLPPAFHLLHCPCPRCLERVLGRIKGRALHHLLLHAASDGHPCCAAVHHLTTAPCFLAAWRRPRASCASPKPLASHRCCSLHTRPHLVLCLPAPPLQPAHAAKTHTGRTRLTHRKSWGSPQEPPPPDPLPPVALIPCGTRPHLGQRAYGFRGLVWRLQFLGRTGERAGRKTLRSGYLMGLGPAWANYIQQKLQYKS</sequence>
<reference evidence="2" key="2">
    <citation type="submission" date="2017-06" db="EMBL/GenBank/DDBJ databases">
        <title>WGS assembly of Brachypodium distachyon.</title>
        <authorList>
            <consortium name="The International Brachypodium Initiative"/>
            <person name="Lucas S."/>
            <person name="Harmon-Smith M."/>
            <person name="Lail K."/>
            <person name="Tice H."/>
            <person name="Grimwood J."/>
            <person name="Bruce D."/>
            <person name="Barry K."/>
            <person name="Shu S."/>
            <person name="Lindquist E."/>
            <person name="Wang M."/>
            <person name="Pitluck S."/>
            <person name="Vogel J.P."/>
            <person name="Garvin D.F."/>
            <person name="Mockler T.C."/>
            <person name="Schmutz J."/>
            <person name="Rokhsar D."/>
            <person name="Bevan M.W."/>
        </authorList>
    </citation>
    <scope>NUCLEOTIDE SEQUENCE</scope>
    <source>
        <strain evidence="2">Bd21</strain>
    </source>
</reference>
<evidence type="ECO:0000313" key="2">
    <source>
        <dbReference type="EMBL" id="KQK12405.1"/>
    </source>
</evidence>
<reference evidence="3" key="3">
    <citation type="submission" date="2018-08" db="UniProtKB">
        <authorList>
            <consortium name="EnsemblPlants"/>
        </authorList>
    </citation>
    <scope>IDENTIFICATION</scope>
    <source>
        <strain evidence="3">cv. Bd21</strain>
    </source>
</reference>
<reference evidence="2 3" key="1">
    <citation type="journal article" date="2010" name="Nature">
        <title>Genome sequencing and analysis of the model grass Brachypodium distachyon.</title>
        <authorList>
            <consortium name="International Brachypodium Initiative"/>
        </authorList>
    </citation>
    <scope>NUCLEOTIDE SEQUENCE [LARGE SCALE GENOMIC DNA]</scope>
    <source>
        <strain evidence="2 3">Bd21</strain>
    </source>
</reference>
<proteinExistence type="predicted"/>